<protein>
    <submittedName>
        <fullName evidence="1">Uncharacterized protein</fullName>
    </submittedName>
</protein>
<name>A0ACC0ZA24_9ROSI</name>
<evidence type="ECO:0000313" key="1">
    <source>
        <dbReference type="EMBL" id="KAJ0048006.1"/>
    </source>
</evidence>
<comment type="caution">
    <text evidence="1">The sequence shown here is derived from an EMBL/GenBank/DDBJ whole genome shotgun (WGS) entry which is preliminary data.</text>
</comment>
<organism evidence="1 2">
    <name type="scientific">Pistacia integerrima</name>
    <dbReference type="NCBI Taxonomy" id="434235"/>
    <lineage>
        <taxon>Eukaryota</taxon>
        <taxon>Viridiplantae</taxon>
        <taxon>Streptophyta</taxon>
        <taxon>Embryophyta</taxon>
        <taxon>Tracheophyta</taxon>
        <taxon>Spermatophyta</taxon>
        <taxon>Magnoliopsida</taxon>
        <taxon>eudicotyledons</taxon>
        <taxon>Gunneridae</taxon>
        <taxon>Pentapetalae</taxon>
        <taxon>rosids</taxon>
        <taxon>malvids</taxon>
        <taxon>Sapindales</taxon>
        <taxon>Anacardiaceae</taxon>
        <taxon>Pistacia</taxon>
    </lineage>
</organism>
<dbReference type="Proteomes" id="UP001163603">
    <property type="component" value="Chromosome 2"/>
</dbReference>
<reference evidence="2" key="1">
    <citation type="journal article" date="2023" name="G3 (Bethesda)">
        <title>Genome assembly and association tests identify interacting loci associated with vigor, precocity, and sex in interspecific pistachio rootstocks.</title>
        <authorList>
            <person name="Palmer W."/>
            <person name="Jacygrad E."/>
            <person name="Sagayaradj S."/>
            <person name="Cavanaugh K."/>
            <person name="Han R."/>
            <person name="Bertier L."/>
            <person name="Beede B."/>
            <person name="Kafkas S."/>
            <person name="Golino D."/>
            <person name="Preece J."/>
            <person name="Michelmore R."/>
        </authorList>
    </citation>
    <scope>NUCLEOTIDE SEQUENCE [LARGE SCALE GENOMIC DNA]</scope>
</reference>
<gene>
    <name evidence="1" type="ORF">Pint_16469</name>
</gene>
<dbReference type="EMBL" id="CM047737">
    <property type="protein sequence ID" value="KAJ0048006.1"/>
    <property type="molecule type" value="Genomic_DNA"/>
</dbReference>
<accession>A0ACC0ZA24</accession>
<evidence type="ECO:0000313" key="2">
    <source>
        <dbReference type="Proteomes" id="UP001163603"/>
    </source>
</evidence>
<keyword evidence="2" id="KW-1185">Reference proteome</keyword>
<sequence length="76" mass="8376">MEDLGAVSEPSVQTEKEDDKSKSPEEEFLQPPDSKPTDQPDDREPWKSGLCACCNNPCNGDTLRAPPFFSNSVVSF</sequence>
<proteinExistence type="predicted"/>